<evidence type="ECO:0000256" key="5">
    <source>
        <dbReference type="ARBA" id="ARBA00023136"/>
    </source>
</evidence>
<protein>
    <recommendedName>
        <fullName evidence="7">Major facilitator superfamily (MFS) profile domain-containing protein</fullName>
    </recommendedName>
</protein>
<dbReference type="AlphaFoldDB" id="A0AAF0E0H3"/>
<keyword evidence="5 6" id="KW-0472">Membrane</keyword>
<dbReference type="GO" id="GO:0016020">
    <property type="term" value="C:membrane"/>
    <property type="evidence" value="ECO:0007669"/>
    <property type="project" value="UniProtKB-SubCell"/>
</dbReference>
<organism evidence="8 9">
    <name type="scientific">Malassezia obtusa</name>
    <dbReference type="NCBI Taxonomy" id="76774"/>
    <lineage>
        <taxon>Eukaryota</taxon>
        <taxon>Fungi</taxon>
        <taxon>Dikarya</taxon>
        <taxon>Basidiomycota</taxon>
        <taxon>Ustilaginomycotina</taxon>
        <taxon>Malasseziomycetes</taxon>
        <taxon>Malasseziales</taxon>
        <taxon>Malasseziaceae</taxon>
        <taxon>Malassezia</taxon>
    </lineage>
</organism>
<feature type="transmembrane region" description="Helical" evidence="6">
    <location>
        <begin position="420"/>
        <end position="441"/>
    </location>
</feature>
<dbReference type="SUPFAM" id="SSF103473">
    <property type="entry name" value="MFS general substrate transporter"/>
    <property type="match status" value="1"/>
</dbReference>
<feature type="transmembrane region" description="Helical" evidence="6">
    <location>
        <begin position="396"/>
        <end position="414"/>
    </location>
</feature>
<feature type="transmembrane region" description="Helical" evidence="6">
    <location>
        <begin position="188"/>
        <end position="208"/>
    </location>
</feature>
<feature type="transmembrane region" description="Helical" evidence="6">
    <location>
        <begin position="57"/>
        <end position="77"/>
    </location>
</feature>
<feature type="domain" description="Major facilitator superfamily (MFS) profile" evidence="7">
    <location>
        <begin position="22"/>
        <end position="507"/>
    </location>
</feature>
<evidence type="ECO:0000313" key="8">
    <source>
        <dbReference type="EMBL" id="WFD02917.1"/>
    </source>
</evidence>
<dbReference type="Gene3D" id="1.20.1250.20">
    <property type="entry name" value="MFS general substrate transporter like domains"/>
    <property type="match status" value="1"/>
</dbReference>
<evidence type="ECO:0000259" key="7">
    <source>
        <dbReference type="PROSITE" id="PS50850"/>
    </source>
</evidence>
<dbReference type="PANTHER" id="PTHR23511">
    <property type="entry name" value="SYNAPTIC VESICLE GLYCOPROTEIN 2"/>
    <property type="match status" value="1"/>
</dbReference>
<evidence type="ECO:0000256" key="6">
    <source>
        <dbReference type="SAM" id="Phobius"/>
    </source>
</evidence>
<gene>
    <name evidence="8" type="ORF">MOBT1_001605</name>
</gene>
<reference evidence="8" key="1">
    <citation type="submission" date="2023-03" db="EMBL/GenBank/DDBJ databases">
        <title>Mating type loci evolution in Malassezia.</title>
        <authorList>
            <person name="Coelho M.A."/>
        </authorList>
    </citation>
    <scope>NUCLEOTIDE SEQUENCE</scope>
    <source>
        <strain evidence="8">CBS 7876</strain>
    </source>
</reference>
<feature type="transmembrane region" description="Helical" evidence="6">
    <location>
        <begin position="97"/>
        <end position="123"/>
    </location>
</feature>
<feature type="transmembrane region" description="Helical" evidence="6">
    <location>
        <begin position="453"/>
        <end position="477"/>
    </location>
</feature>
<sequence length="512" mass="53837">MSGEGVDATLTRLGMGPYQWRLLVLSGLGWAADNMWIQGIAITLPRLQYEWSIADRWIGVATSALFAGMTLGSIAWGSCADLYGRRFVFLRTLAVTAVLGAALSFAPSFALVCALCFGVGTGVGGSMPTDGTLFLESIPKTKHFWLTALSVFFSLGSVVCALIALVFLPGNSCTHTKPCRPGSANSGWRNVILALAGITAAFAFARLLPASVHESPTYLVATDQLDDACSAIEGISTANGEDSELYTEDMRAAHGRSPSAQDDAQEQDAMLGAGAEAHPDEASTRWSAILARYVPAAVAERLHDLGQRAAPLFRAPHRRAVVLTWLLWALISLAFTMFNAFYPMYLQRKLGEHQAPEAGSSETKALYDYLWYAVSSVPGSLLGAALIESPLGRAKSLALALLATAGAQLLFLAAEDAASVEFSGMGVSLAATTAYAILYGYTPNVFPTSIRGTACAIASALGRITGIAAPLLAGALLQVRVELAVMTSVALFALCACTALLLPSGTRAAVQL</sequence>
<comment type="subcellular location">
    <subcellularLocation>
        <location evidence="1">Membrane</location>
        <topology evidence="1">Multi-pass membrane protein</topology>
    </subcellularLocation>
</comment>
<evidence type="ECO:0000256" key="3">
    <source>
        <dbReference type="ARBA" id="ARBA00022692"/>
    </source>
</evidence>
<evidence type="ECO:0000313" key="9">
    <source>
        <dbReference type="Proteomes" id="UP001214603"/>
    </source>
</evidence>
<evidence type="ECO:0000256" key="4">
    <source>
        <dbReference type="ARBA" id="ARBA00022989"/>
    </source>
</evidence>
<name>A0AAF0E0H3_9BASI</name>
<proteinExistence type="predicted"/>
<keyword evidence="2" id="KW-0813">Transport</keyword>
<keyword evidence="9" id="KW-1185">Reference proteome</keyword>
<keyword evidence="4 6" id="KW-1133">Transmembrane helix</keyword>
<dbReference type="EMBL" id="CP119935">
    <property type="protein sequence ID" value="WFD02917.1"/>
    <property type="molecule type" value="Genomic_DNA"/>
</dbReference>
<feature type="transmembrane region" description="Helical" evidence="6">
    <location>
        <begin position="144"/>
        <end position="168"/>
    </location>
</feature>
<evidence type="ECO:0000256" key="2">
    <source>
        <dbReference type="ARBA" id="ARBA00022448"/>
    </source>
</evidence>
<feature type="transmembrane region" description="Helical" evidence="6">
    <location>
        <begin position="483"/>
        <end position="502"/>
    </location>
</feature>
<feature type="transmembrane region" description="Helical" evidence="6">
    <location>
        <begin position="320"/>
        <end position="342"/>
    </location>
</feature>
<feature type="transmembrane region" description="Helical" evidence="6">
    <location>
        <begin position="20"/>
        <end position="45"/>
    </location>
</feature>
<dbReference type="Pfam" id="PF07690">
    <property type="entry name" value="MFS_1"/>
    <property type="match status" value="1"/>
</dbReference>
<dbReference type="InterPro" id="IPR011701">
    <property type="entry name" value="MFS"/>
</dbReference>
<dbReference type="Proteomes" id="UP001214603">
    <property type="component" value="Chromosome 2"/>
</dbReference>
<dbReference type="GO" id="GO:0022857">
    <property type="term" value="F:transmembrane transporter activity"/>
    <property type="evidence" value="ECO:0007669"/>
    <property type="project" value="InterPro"/>
</dbReference>
<dbReference type="InterPro" id="IPR020846">
    <property type="entry name" value="MFS_dom"/>
</dbReference>
<dbReference type="InterPro" id="IPR036259">
    <property type="entry name" value="MFS_trans_sf"/>
</dbReference>
<dbReference type="PROSITE" id="PS50850">
    <property type="entry name" value="MFS"/>
    <property type="match status" value="1"/>
</dbReference>
<accession>A0AAF0E0H3</accession>
<evidence type="ECO:0000256" key="1">
    <source>
        <dbReference type="ARBA" id="ARBA00004141"/>
    </source>
</evidence>
<keyword evidence="3 6" id="KW-0812">Transmembrane</keyword>
<dbReference type="PANTHER" id="PTHR23511:SF5">
    <property type="entry name" value="MAJOR FACILITATOR-TYPE TRANSPORTER HXNZ-RELATED"/>
    <property type="match status" value="1"/>
</dbReference>